<dbReference type="RefSeq" id="WP_204538856.1">
    <property type="nucleotide sequence ID" value="NZ_JAFBFI010000002.1"/>
</dbReference>
<dbReference type="EMBL" id="JAFBFI010000002">
    <property type="protein sequence ID" value="MBM7691404.1"/>
    <property type="molecule type" value="Genomic_DNA"/>
</dbReference>
<feature type="region of interest" description="Disordered" evidence="1">
    <location>
        <begin position="1"/>
        <end position="52"/>
    </location>
</feature>
<gene>
    <name evidence="2" type="ORF">JOC77_000809</name>
</gene>
<evidence type="ECO:0000256" key="1">
    <source>
        <dbReference type="SAM" id="MobiDB-lite"/>
    </source>
</evidence>
<accession>A0ABS2QE39</accession>
<evidence type="ECO:0000313" key="3">
    <source>
        <dbReference type="Proteomes" id="UP000823486"/>
    </source>
</evidence>
<sequence length="52" mass="5510">MSGSNDELLKKARDMDPNVEFETDQERKGAKDTGNNEVIDPAGLSGADTQGG</sequence>
<reference evidence="2 3" key="1">
    <citation type="submission" date="2021-01" db="EMBL/GenBank/DDBJ databases">
        <title>Genomic Encyclopedia of Type Strains, Phase IV (KMG-IV): sequencing the most valuable type-strain genomes for metagenomic binning, comparative biology and taxonomic classification.</title>
        <authorList>
            <person name="Goeker M."/>
        </authorList>
    </citation>
    <scope>NUCLEOTIDE SEQUENCE [LARGE SCALE GENOMIC DNA]</scope>
    <source>
        <strain evidence="2 3">DSM 105482</strain>
    </source>
</reference>
<dbReference type="Proteomes" id="UP000823486">
    <property type="component" value="Unassembled WGS sequence"/>
</dbReference>
<name>A0ABS2QE39_9BACI</name>
<organism evidence="2 3">
    <name type="scientific">Peribacillus deserti</name>
    <dbReference type="NCBI Taxonomy" id="673318"/>
    <lineage>
        <taxon>Bacteria</taxon>
        <taxon>Bacillati</taxon>
        <taxon>Bacillota</taxon>
        <taxon>Bacilli</taxon>
        <taxon>Bacillales</taxon>
        <taxon>Bacillaceae</taxon>
        <taxon>Peribacillus</taxon>
    </lineage>
</organism>
<evidence type="ECO:0000313" key="2">
    <source>
        <dbReference type="EMBL" id="MBM7691404.1"/>
    </source>
</evidence>
<proteinExistence type="predicted"/>
<protein>
    <submittedName>
        <fullName evidence="2">Uncharacterized protein</fullName>
    </submittedName>
</protein>
<keyword evidence="3" id="KW-1185">Reference proteome</keyword>
<feature type="compositionally biased region" description="Basic and acidic residues" evidence="1">
    <location>
        <begin position="7"/>
        <end position="16"/>
    </location>
</feature>
<comment type="caution">
    <text evidence="2">The sequence shown here is derived from an EMBL/GenBank/DDBJ whole genome shotgun (WGS) entry which is preliminary data.</text>
</comment>